<organism evidence="2 3">
    <name type="scientific">Clostridium kluyveri</name>
    <dbReference type="NCBI Taxonomy" id="1534"/>
    <lineage>
        <taxon>Bacteria</taxon>
        <taxon>Bacillati</taxon>
        <taxon>Bacillota</taxon>
        <taxon>Clostridia</taxon>
        <taxon>Eubacteriales</taxon>
        <taxon>Clostridiaceae</taxon>
        <taxon>Clostridium</taxon>
    </lineage>
</organism>
<dbReference type="AlphaFoldDB" id="A0A1L5FE02"/>
<proteinExistence type="predicted"/>
<protein>
    <submittedName>
        <fullName evidence="2">SMI1/KNR4 family protein</fullName>
    </submittedName>
</protein>
<name>A0A1L5FE02_CLOKL</name>
<dbReference type="SMART" id="SM00860">
    <property type="entry name" value="SMI1_KNR4"/>
    <property type="match status" value="1"/>
</dbReference>
<dbReference type="Pfam" id="PF14568">
    <property type="entry name" value="SUKH_6"/>
    <property type="match status" value="1"/>
</dbReference>
<evidence type="ECO:0000313" key="3">
    <source>
        <dbReference type="Proteomes" id="UP000184604"/>
    </source>
</evidence>
<dbReference type="Gene3D" id="3.40.1580.10">
    <property type="entry name" value="SMI1/KNR4-like"/>
    <property type="match status" value="1"/>
</dbReference>
<dbReference type="EMBL" id="CP018335">
    <property type="protein sequence ID" value="APM41236.1"/>
    <property type="molecule type" value="Genomic_DNA"/>
</dbReference>
<reference evidence="2 3" key="1">
    <citation type="submission" date="2016-12" db="EMBL/GenBank/DDBJ databases">
        <title>Complete genome sequence of Clostridium kluyveri JZZ isolated from the pit mud of a Chinese flavor liquor-making factory.</title>
        <authorList>
            <person name="Wang Y."/>
        </authorList>
    </citation>
    <scope>NUCLEOTIDE SEQUENCE [LARGE SCALE GENOMIC DNA]</scope>
    <source>
        <strain evidence="2 3">JZZ</strain>
    </source>
</reference>
<accession>A0A1L5FE02</accession>
<feature type="domain" description="Knr4/Smi1-like" evidence="1">
    <location>
        <begin position="12"/>
        <end position="154"/>
    </location>
</feature>
<dbReference type="InterPro" id="IPR018958">
    <property type="entry name" value="Knr4/Smi1-like_dom"/>
</dbReference>
<evidence type="ECO:0000313" key="2">
    <source>
        <dbReference type="EMBL" id="APM41236.1"/>
    </source>
</evidence>
<gene>
    <name evidence="2" type="ORF">BS101_09270</name>
</gene>
<evidence type="ECO:0000259" key="1">
    <source>
        <dbReference type="SMART" id="SM00860"/>
    </source>
</evidence>
<dbReference type="SUPFAM" id="SSF160631">
    <property type="entry name" value="SMI1/KNR4-like"/>
    <property type="match status" value="1"/>
</dbReference>
<dbReference type="InterPro" id="IPR037883">
    <property type="entry name" value="Knr4/Smi1-like_sf"/>
</dbReference>
<sequence>MKIDETSIILPKPSNERIEWFEKTYRVELPMEYKDFLRNFNGSKPITNILYSNGKEYVIERFLCLLDKPKENETYGWYDLTSVLTQLDCRLIDDEDLIGMNVIPIATLFAGDFICFDYRKNINPCIVVWNHEDSDDFQPVTEKVADNVNQFFNMLSQ</sequence>
<dbReference type="Proteomes" id="UP000184604">
    <property type="component" value="Chromosome"/>
</dbReference>